<sequence>MDALCNPANMPFSDRSRPLPFLLFLPPIIKVSMLRKIWKNNNIEASEPANSIVFYKFCFI</sequence>
<proteinExistence type="predicted"/>
<comment type="caution">
    <text evidence="1">The sequence shown here is derived from an EMBL/GenBank/DDBJ whole genome shotgun (WGS) entry which is preliminary data.</text>
</comment>
<dbReference type="AlphaFoldDB" id="U1YGZ5"/>
<keyword evidence="2" id="KW-1185">Reference proteome</keyword>
<accession>U1YGZ5</accession>
<name>U1YGZ5_ANEAE</name>
<dbReference type="HOGENOM" id="CLU_2931036_0_0_9"/>
<evidence type="ECO:0000313" key="2">
    <source>
        <dbReference type="Proteomes" id="UP000016511"/>
    </source>
</evidence>
<dbReference type="EMBL" id="AWSJ01000040">
    <property type="protein sequence ID" value="ERI11362.1"/>
    <property type="molecule type" value="Genomic_DNA"/>
</dbReference>
<reference evidence="1 2" key="1">
    <citation type="submission" date="2013-08" db="EMBL/GenBank/DDBJ databases">
        <authorList>
            <person name="Weinstock G."/>
            <person name="Sodergren E."/>
            <person name="Wylie T."/>
            <person name="Fulton L."/>
            <person name="Fulton R."/>
            <person name="Fronick C."/>
            <person name="O'Laughlin M."/>
            <person name="Godfrey J."/>
            <person name="Miner T."/>
            <person name="Herter B."/>
            <person name="Appelbaum E."/>
            <person name="Cordes M."/>
            <person name="Lek S."/>
            <person name="Wollam A."/>
            <person name="Pepin K.H."/>
            <person name="Palsikar V.B."/>
            <person name="Mitreva M."/>
            <person name="Wilson R.K."/>
        </authorList>
    </citation>
    <scope>NUCLEOTIDE SEQUENCE [LARGE SCALE GENOMIC DNA]</scope>
    <source>
        <strain evidence="1 2">ATCC 12856</strain>
    </source>
</reference>
<dbReference type="STRING" id="649747.HMPREF0083_00506"/>
<gene>
    <name evidence="1" type="ORF">HMPREF0083_00506</name>
</gene>
<organism evidence="1 2">
    <name type="scientific">Aneurinibacillus aneurinilyticus ATCC 12856</name>
    <dbReference type="NCBI Taxonomy" id="649747"/>
    <lineage>
        <taxon>Bacteria</taxon>
        <taxon>Bacillati</taxon>
        <taxon>Bacillota</taxon>
        <taxon>Bacilli</taxon>
        <taxon>Bacillales</taxon>
        <taxon>Paenibacillaceae</taxon>
        <taxon>Aneurinibacillus group</taxon>
        <taxon>Aneurinibacillus</taxon>
    </lineage>
</organism>
<dbReference type="Proteomes" id="UP000016511">
    <property type="component" value="Unassembled WGS sequence"/>
</dbReference>
<evidence type="ECO:0000313" key="1">
    <source>
        <dbReference type="EMBL" id="ERI11362.1"/>
    </source>
</evidence>
<protein>
    <submittedName>
        <fullName evidence="1">Uncharacterized protein</fullName>
    </submittedName>
</protein>